<feature type="compositionally biased region" description="Polar residues" evidence="1">
    <location>
        <begin position="108"/>
        <end position="120"/>
    </location>
</feature>
<protein>
    <submittedName>
        <fullName evidence="4">SAP domain-containing protein</fullName>
    </submittedName>
</protein>
<feature type="compositionally biased region" description="Acidic residues" evidence="1">
    <location>
        <begin position="331"/>
        <end position="342"/>
    </location>
</feature>
<dbReference type="PANTHER" id="PTHR46589">
    <property type="entry name" value="APOPTOTIC CHROMATIN CONDENSATION INDUCER IN THE NUCLEUS"/>
    <property type="match status" value="1"/>
</dbReference>
<feature type="region of interest" description="Disordered" evidence="1">
    <location>
        <begin position="535"/>
        <end position="565"/>
    </location>
</feature>
<dbReference type="InterPro" id="IPR036361">
    <property type="entry name" value="SAP_dom_sf"/>
</dbReference>
<dbReference type="SMART" id="SM00513">
    <property type="entry name" value="SAP"/>
    <property type="match status" value="1"/>
</dbReference>
<dbReference type="GO" id="GO:0061574">
    <property type="term" value="C:ASAP complex"/>
    <property type="evidence" value="ECO:0007669"/>
    <property type="project" value="TreeGrafter"/>
</dbReference>
<feature type="domain" description="SAP" evidence="2">
    <location>
        <begin position="15"/>
        <end position="49"/>
    </location>
</feature>
<evidence type="ECO:0000313" key="4">
    <source>
        <dbReference type="WBParaSite" id="MhA1_Contig76.frz3.gene10"/>
    </source>
</evidence>
<feature type="compositionally biased region" description="Low complexity" evidence="1">
    <location>
        <begin position="662"/>
        <end position="674"/>
    </location>
</feature>
<sequence length="715" mass="81118">MSTEDDQFLIDGRPVPELKVVELRKELEIRSLPKSGNKKELVDRLLNFLREEQAELVKQQQAPQEEDIQENKQSTTTTPALPDMVSQYLVQQQIQLEAARRDADKIRASSSYDSTDIPSQMVQQTDLQLIGDGIAVTSENLPQDHDEDVNEYVPEEPSGSAHLQSTESYLQQETVEIVQEDSQKEASSTEENEESEFDDKARLSTESSATEEGYADIGGDEDTTPAAEEGAILMGEGKHQIVQEENINEPDAEEEQVKQQGVDENSQSFTDENVEAEDTTEFVPDEPEHKKIRRETDYEEPNDESPKSAEESTAKDEESDIEVVGSQKENSEDEDEREDIVDDAGKRRRQASPFGEKKMDEGTLDETRRIVEEEVGEKLKEGEFEPQTVPMAVPQQISSTDESNRTERRRSSTLTGVEMLESSKPPIEQQKEEITPDGFVRKRAASPARNPPSRWVHIRGLKRPYTQRALLELLGKFGTVDEGAFWIDSIKSNCIVTFDTVEQAELARERLHNVIWPTASTDALCVEFSTDEKLRRRQAEEQTESNSKLRRNDTLDSLPETGARSGGGFGGLTIVVDNRHPISPSGAQVHIQHEKEQQREAEIRKRKGLIFKRILFNPSLSAEELEKSQDKLNQLFKKTKVLPSLYFLPLSDVEAAKRQANKKQSSSTNKNSSSTRDRTREHRRDNENHQRSSHHSSYQKSENDRRRMAISGNRR</sequence>
<feature type="compositionally biased region" description="Basic and acidic residues" evidence="1">
    <location>
        <begin position="304"/>
        <end position="316"/>
    </location>
</feature>
<feature type="compositionally biased region" description="Polar residues" evidence="1">
    <location>
        <begin position="161"/>
        <end position="174"/>
    </location>
</feature>
<proteinExistence type="predicted"/>
<feature type="compositionally biased region" description="Acidic residues" evidence="1">
    <location>
        <begin position="188"/>
        <end position="197"/>
    </location>
</feature>
<dbReference type="InterPro" id="IPR032552">
    <property type="entry name" value="RSB_motif"/>
</dbReference>
<dbReference type="Proteomes" id="UP000095281">
    <property type="component" value="Unplaced"/>
</dbReference>
<dbReference type="InterPro" id="IPR012677">
    <property type="entry name" value="Nucleotide-bd_a/b_plait_sf"/>
</dbReference>
<dbReference type="PROSITE" id="PS50800">
    <property type="entry name" value="SAP"/>
    <property type="match status" value="1"/>
</dbReference>
<dbReference type="GO" id="GO:0003723">
    <property type="term" value="F:RNA binding"/>
    <property type="evidence" value="ECO:0007669"/>
    <property type="project" value="TreeGrafter"/>
</dbReference>
<dbReference type="AlphaFoldDB" id="A0A1I8BWY4"/>
<dbReference type="PANTHER" id="PTHR46589:SF1">
    <property type="entry name" value="APOPTOTIC CHROMATIN CONDENSATION INDUCER IN THE NUCLEUS"/>
    <property type="match status" value="1"/>
</dbReference>
<feature type="compositionally biased region" description="Basic and acidic residues" evidence="1">
    <location>
        <begin position="675"/>
        <end position="690"/>
    </location>
</feature>
<accession>A0A1I8BWY4</accession>
<keyword evidence="3" id="KW-1185">Reference proteome</keyword>
<dbReference type="OMA" id="SKCFVAY"/>
<feature type="region of interest" description="Disordered" evidence="1">
    <location>
        <begin position="101"/>
        <end position="120"/>
    </location>
</feature>
<dbReference type="InterPro" id="IPR052793">
    <property type="entry name" value="EJC-associated_protein"/>
</dbReference>
<dbReference type="CDD" id="cd12432">
    <property type="entry name" value="RRM_ACINU"/>
    <property type="match status" value="1"/>
</dbReference>
<dbReference type="Gene3D" id="3.30.70.330">
    <property type="match status" value="1"/>
</dbReference>
<organism evidence="3 4">
    <name type="scientific">Meloidogyne hapla</name>
    <name type="common">Root-knot nematode worm</name>
    <dbReference type="NCBI Taxonomy" id="6305"/>
    <lineage>
        <taxon>Eukaryota</taxon>
        <taxon>Metazoa</taxon>
        <taxon>Ecdysozoa</taxon>
        <taxon>Nematoda</taxon>
        <taxon>Chromadorea</taxon>
        <taxon>Rhabditida</taxon>
        <taxon>Tylenchina</taxon>
        <taxon>Tylenchomorpha</taxon>
        <taxon>Tylenchoidea</taxon>
        <taxon>Meloidogynidae</taxon>
        <taxon>Meloidogyninae</taxon>
        <taxon>Meloidogyne</taxon>
    </lineage>
</organism>
<dbReference type="GO" id="GO:0008380">
    <property type="term" value="P:RNA splicing"/>
    <property type="evidence" value="ECO:0007669"/>
    <property type="project" value="TreeGrafter"/>
</dbReference>
<feature type="compositionally biased region" description="Acidic residues" evidence="1">
    <location>
        <begin position="272"/>
        <end position="285"/>
    </location>
</feature>
<dbReference type="InterPro" id="IPR035979">
    <property type="entry name" value="RBD_domain_sf"/>
</dbReference>
<dbReference type="InterPro" id="IPR003034">
    <property type="entry name" value="SAP_dom"/>
</dbReference>
<dbReference type="Gene3D" id="1.10.720.30">
    <property type="entry name" value="SAP domain"/>
    <property type="match status" value="1"/>
</dbReference>
<evidence type="ECO:0000256" key="1">
    <source>
        <dbReference type="SAM" id="MobiDB-lite"/>
    </source>
</evidence>
<feature type="region of interest" description="Disordered" evidence="1">
    <location>
        <begin position="144"/>
        <end position="370"/>
    </location>
</feature>
<dbReference type="WBParaSite" id="MhA1_Contig76.frz3.gene10">
    <property type="protein sequence ID" value="MhA1_Contig76.frz3.gene10"/>
    <property type="gene ID" value="MhA1_Contig76.frz3.gene10"/>
</dbReference>
<name>A0A1I8BWY4_MELHA</name>
<dbReference type="Pfam" id="PF02037">
    <property type="entry name" value="SAP"/>
    <property type="match status" value="1"/>
</dbReference>
<dbReference type="Pfam" id="PF16294">
    <property type="entry name" value="RSB_motif"/>
    <property type="match status" value="1"/>
</dbReference>
<feature type="compositionally biased region" description="Acidic residues" evidence="1">
    <location>
        <begin position="145"/>
        <end position="154"/>
    </location>
</feature>
<feature type="region of interest" description="Disordered" evidence="1">
    <location>
        <begin position="56"/>
        <end position="81"/>
    </location>
</feature>
<feature type="region of interest" description="Disordered" evidence="1">
    <location>
        <begin position="395"/>
        <end position="426"/>
    </location>
</feature>
<dbReference type="InterPro" id="IPR034257">
    <property type="entry name" value="Acinus_RRM"/>
</dbReference>
<dbReference type="SUPFAM" id="SSF54928">
    <property type="entry name" value="RNA-binding domain, RBD"/>
    <property type="match status" value="1"/>
</dbReference>
<feature type="compositionally biased region" description="Basic and acidic residues" evidence="1">
    <location>
        <begin position="355"/>
        <end position="370"/>
    </location>
</feature>
<feature type="compositionally biased region" description="Polar residues" evidence="1">
    <location>
        <begin position="258"/>
        <end position="271"/>
    </location>
</feature>
<evidence type="ECO:0000259" key="2">
    <source>
        <dbReference type="PROSITE" id="PS50800"/>
    </source>
</evidence>
<evidence type="ECO:0000313" key="3">
    <source>
        <dbReference type="Proteomes" id="UP000095281"/>
    </source>
</evidence>
<reference evidence="4" key="1">
    <citation type="submission" date="2016-11" db="UniProtKB">
        <authorList>
            <consortium name="WormBaseParasite"/>
        </authorList>
    </citation>
    <scope>IDENTIFICATION</scope>
</reference>
<dbReference type="SUPFAM" id="SSF68906">
    <property type="entry name" value="SAP domain"/>
    <property type="match status" value="1"/>
</dbReference>
<dbReference type="GO" id="GO:0071011">
    <property type="term" value="C:precatalytic spliceosome"/>
    <property type="evidence" value="ECO:0007669"/>
    <property type="project" value="TreeGrafter"/>
</dbReference>
<feature type="region of interest" description="Disordered" evidence="1">
    <location>
        <begin position="657"/>
        <end position="715"/>
    </location>
</feature>